<keyword evidence="1" id="KW-1185">Reference proteome</keyword>
<reference evidence="2" key="1">
    <citation type="submission" date="2020-01" db="EMBL/GenBank/DDBJ databases">
        <authorList>
            <consortium name="DOE Joint Genome Institute"/>
            <person name="Haridas S."/>
            <person name="Albert R."/>
            <person name="Binder M."/>
            <person name="Bloem J."/>
            <person name="Labutti K."/>
            <person name="Salamov A."/>
            <person name="Andreopoulos B."/>
            <person name="Baker S.E."/>
            <person name="Barry K."/>
            <person name="Bills G."/>
            <person name="Bluhm B.H."/>
            <person name="Cannon C."/>
            <person name="Castanera R."/>
            <person name="Culley D.E."/>
            <person name="Daum C."/>
            <person name="Ezra D."/>
            <person name="Gonzalez J.B."/>
            <person name="Henrissat B."/>
            <person name="Kuo A."/>
            <person name="Liang C."/>
            <person name="Lipzen A."/>
            <person name="Lutzoni F."/>
            <person name="Magnuson J."/>
            <person name="Mondo S."/>
            <person name="Nolan M."/>
            <person name="Ohm R."/>
            <person name="Pangilinan J."/>
            <person name="Park H.-J."/>
            <person name="Ramirez L."/>
            <person name="Alfaro M."/>
            <person name="Sun H."/>
            <person name="Tritt A."/>
            <person name="Yoshinaga Y."/>
            <person name="Zwiers L.-H."/>
            <person name="Turgeon B.G."/>
            <person name="Goodwin S.B."/>
            <person name="Spatafora J.W."/>
            <person name="Crous P.W."/>
            <person name="Grigoriev I.V."/>
        </authorList>
    </citation>
    <scope>NUCLEOTIDE SEQUENCE</scope>
    <source>
        <strain evidence="2">CBS 342.82</strain>
    </source>
</reference>
<dbReference type="RefSeq" id="XP_033457269.1">
    <property type="nucleotide sequence ID" value="XM_033603360.1"/>
</dbReference>
<dbReference type="GeneID" id="54361160"/>
<name>A0A6J3LX44_9PEZI</name>
<organism evidence="2">
    <name type="scientific">Dissoconium aciculare CBS 342.82</name>
    <dbReference type="NCBI Taxonomy" id="1314786"/>
    <lineage>
        <taxon>Eukaryota</taxon>
        <taxon>Fungi</taxon>
        <taxon>Dikarya</taxon>
        <taxon>Ascomycota</taxon>
        <taxon>Pezizomycotina</taxon>
        <taxon>Dothideomycetes</taxon>
        <taxon>Dothideomycetidae</taxon>
        <taxon>Mycosphaerellales</taxon>
        <taxon>Dissoconiaceae</taxon>
        <taxon>Dissoconium</taxon>
    </lineage>
</organism>
<gene>
    <name evidence="2" type="ORF">K489DRAFT_372752</name>
</gene>
<proteinExistence type="predicted"/>
<evidence type="ECO:0000313" key="2">
    <source>
        <dbReference type="RefSeq" id="XP_033457269.1"/>
    </source>
</evidence>
<dbReference type="AlphaFoldDB" id="A0A6J3LX44"/>
<dbReference type="Proteomes" id="UP000504637">
    <property type="component" value="Unplaced"/>
</dbReference>
<sequence>MPLFPHNGGRGSVSVLWAGCVVDAMSTAMSDHPAPCTGLQTPQPVLCEGGGRSSLFNSTIERLQYIDRNDADLSDNDDVDKCSYVRVQYGSHTRETTLLRSIEVDPRGAMPSAEEAMLPKSDDQATATGCRRANTIAGARPIQYWRLGRLRACIAYFHARDEVVVEYALLGSRHLPPDRH</sequence>
<protein>
    <submittedName>
        <fullName evidence="2">Uncharacterized protein</fullName>
    </submittedName>
</protein>
<accession>A0A6J3LX44</accession>
<evidence type="ECO:0000313" key="1">
    <source>
        <dbReference type="Proteomes" id="UP000504637"/>
    </source>
</evidence>
<reference evidence="2" key="2">
    <citation type="submission" date="2020-04" db="EMBL/GenBank/DDBJ databases">
        <authorList>
            <consortium name="NCBI Genome Project"/>
        </authorList>
    </citation>
    <scope>NUCLEOTIDE SEQUENCE</scope>
    <source>
        <strain evidence="2">CBS 342.82</strain>
    </source>
</reference>
<reference evidence="2" key="3">
    <citation type="submission" date="2025-08" db="UniProtKB">
        <authorList>
            <consortium name="RefSeq"/>
        </authorList>
    </citation>
    <scope>IDENTIFICATION</scope>
    <source>
        <strain evidence="2">CBS 342.82</strain>
    </source>
</reference>